<evidence type="ECO:0000313" key="4">
    <source>
        <dbReference type="Proteomes" id="UP000247591"/>
    </source>
</evidence>
<dbReference type="OrthoDB" id="5195204at2"/>
<evidence type="ECO:0008006" key="5">
    <source>
        <dbReference type="Google" id="ProtNLM"/>
    </source>
</evidence>
<feature type="transmembrane region" description="Helical" evidence="2">
    <location>
        <begin position="43"/>
        <end position="60"/>
    </location>
</feature>
<dbReference type="AlphaFoldDB" id="A0A318RFH0"/>
<feature type="transmembrane region" description="Helical" evidence="2">
    <location>
        <begin position="66"/>
        <end position="86"/>
    </location>
</feature>
<comment type="caution">
    <text evidence="3">The sequence shown here is derived from an EMBL/GenBank/DDBJ whole genome shotgun (WGS) entry which is preliminary data.</text>
</comment>
<protein>
    <recommendedName>
        <fullName evidence="5">DUF5313 domain-containing protein</fullName>
    </recommendedName>
</protein>
<feature type="region of interest" description="Disordered" evidence="1">
    <location>
        <begin position="105"/>
        <end position="126"/>
    </location>
</feature>
<reference evidence="3 4" key="1">
    <citation type="submission" date="2018-06" db="EMBL/GenBank/DDBJ databases">
        <title>Genomic Encyclopedia of Type Strains, Phase IV (KMG-IV): sequencing the most valuable type-strain genomes for metagenomic binning, comparative biology and taxonomic classification.</title>
        <authorList>
            <person name="Goeker M."/>
        </authorList>
    </citation>
    <scope>NUCLEOTIDE SEQUENCE [LARGE SCALE GENOMIC DNA]</scope>
    <source>
        <strain evidence="3 4">DSM 45521</strain>
    </source>
</reference>
<evidence type="ECO:0000256" key="1">
    <source>
        <dbReference type="SAM" id="MobiDB-lite"/>
    </source>
</evidence>
<dbReference type="Pfam" id="PF17240">
    <property type="entry name" value="DUF5313"/>
    <property type="match status" value="1"/>
</dbReference>
<proteinExistence type="predicted"/>
<accession>A0A318RFH0</accession>
<evidence type="ECO:0000313" key="3">
    <source>
        <dbReference type="EMBL" id="PYE12626.1"/>
    </source>
</evidence>
<dbReference type="Proteomes" id="UP000247591">
    <property type="component" value="Unassembled WGS sequence"/>
</dbReference>
<sequence>MTERTRPTPWQWLGYTAGRKLPDSMQDWVRRDLTGPWRVPRHLVRGMIPFTPVFAAFLLFPGPIYLRLAMILLGLILAMFYCAAYMPMNRAHRLELHGLPVDLENPERARRHATERSTYERLHGRD</sequence>
<keyword evidence="2" id="KW-1133">Transmembrane helix</keyword>
<keyword evidence="2" id="KW-0812">Transmembrane</keyword>
<keyword evidence="4" id="KW-1185">Reference proteome</keyword>
<evidence type="ECO:0000256" key="2">
    <source>
        <dbReference type="SAM" id="Phobius"/>
    </source>
</evidence>
<dbReference type="RefSeq" id="WP_110472403.1">
    <property type="nucleotide sequence ID" value="NZ_QJSP01000021.1"/>
</dbReference>
<gene>
    <name evidence="3" type="ORF">DFR67_12157</name>
</gene>
<organism evidence="3 4">
    <name type="scientific">Williamsia limnetica</name>
    <dbReference type="NCBI Taxonomy" id="882452"/>
    <lineage>
        <taxon>Bacteria</taxon>
        <taxon>Bacillati</taxon>
        <taxon>Actinomycetota</taxon>
        <taxon>Actinomycetes</taxon>
        <taxon>Mycobacteriales</taxon>
        <taxon>Nocardiaceae</taxon>
        <taxon>Williamsia</taxon>
    </lineage>
</organism>
<name>A0A318RFH0_WILLI</name>
<dbReference type="EMBL" id="QJSP01000021">
    <property type="protein sequence ID" value="PYE12626.1"/>
    <property type="molecule type" value="Genomic_DNA"/>
</dbReference>
<keyword evidence="2" id="KW-0472">Membrane</keyword>
<dbReference type="InterPro" id="IPR035197">
    <property type="entry name" value="DUF5313"/>
</dbReference>